<gene>
    <name evidence="2" type="ORF">EVAR_30124_1</name>
</gene>
<sequence length="109" mass="11962">MNKSIERVSHFYAEGYVHRSQNIVLHRYAALLERNRTTATVLVENPLDSFREHTSKTRTALAVVIAQDAPSPSPGAPGRRRCGGHGASAAVKAEFGTRQNTKATAYRTL</sequence>
<protein>
    <submittedName>
        <fullName evidence="2">Uncharacterized protein</fullName>
    </submittedName>
</protein>
<evidence type="ECO:0000256" key="1">
    <source>
        <dbReference type="SAM" id="MobiDB-lite"/>
    </source>
</evidence>
<name>A0A4C1WG49_EUMVA</name>
<accession>A0A4C1WG49</accession>
<evidence type="ECO:0000313" key="2">
    <source>
        <dbReference type="EMBL" id="GBP50416.1"/>
    </source>
</evidence>
<proteinExistence type="predicted"/>
<dbReference type="Proteomes" id="UP000299102">
    <property type="component" value="Unassembled WGS sequence"/>
</dbReference>
<feature type="region of interest" description="Disordered" evidence="1">
    <location>
        <begin position="68"/>
        <end position="95"/>
    </location>
</feature>
<organism evidence="2 3">
    <name type="scientific">Eumeta variegata</name>
    <name type="common">Bagworm moth</name>
    <name type="synonym">Eumeta japonica</name>
    <dbReference type="NCBI Taxonomy" id="151549"/>
    <lineage>
        <taxon>Eukaryota</taxon>
        <taxon>Metazoa</taxon>
        <taxon>Ecdysozoa</taxon>
        <taxon>Arthropoda</taxon>
        <taxon>Hexapoda</taxon>
        <taxon>Insecta</taxon>
        <taxon>Pterygota</taxon>
        <taxon>Neoptera</taxon>
        <taxon>Endopterygota</taxon>
        <taxon>Lepidoptera</taxon>
        <taxon>Glossata</taxon>
        <taxon>Ditrysia</taxon>
        <taxon>Tineoidea</taxon>
        <taxon>Psychidae</taxon>
        <taxon>Oiketicinae</taxon>
        <taxon>Eumeta</taxon>
    </lineage>
</organism>
<reference evidence="2 3" key="1">
    <citation type="journal article" date="2019" name="Commun. Biol.">
        <title>The bagworm genome reveals a unique fibroin gene that provides high tensile strength.</title>
        <authorList>
            <person name="Kono N."/>
            <person name="Nakamura H."/>
            <person name="Ohtoshi R."/>
            <person name="Tomita M."/>
            <person name="Numata K."/>
            <person name="Arakawa K."/>
        </authorList>
    </citation>
    <scope>NUCLEOTIDE SEQUENCE [LARGE SCALE GENOMIC DNA]</scope>
</reference>
<comment type="caution">
    <text evidence="2">The sequence shown here is derived from an EMBL/GenBank/DDBJ whole genome shotgun (WGS) entry which is preliminary data.</text>
</comment>
<dbReference type="EMBL" id="BGZK01000565">
    <property type="protein sequence ID" value="GBP50416.1"/>
    <property type="molecule type" value="Genomic_DNA"/>
</dbReference>
<dbReference type="AlphaFoldDB" id="A0A4C1WG49"/>
<evidence type="ECO:0000313" key="3">
    <source>
        <dbReference type="Proteomes" id="UP000299102"/>
    </source>
</evidence>
<keyword evidence="3" id="KW-1185">Reference proteome</keyword>